<gene>
    <name evidence="1" type="ORF">TEK04_08630</name>
</gene>
<accession>A0ABU8DUQ5</accession>
<keyword evidence="2" id="KW-1185">Reference proteome</keyword>
<dbReference type="RefSeq" id="WP_336403924.1">
    <property type="nucleotide sequence ID" value="NZ_JBAPLU010000007.1"/>
</dbReference>
<evidence type="ECO:0000313" key="1">
    <source>
        <dbReference type="EMBL" id="MEI4271787.1"/>
    </source>
</evidence>
<evidence type="ECO:0000313" key="2">
    <source>
        <dbReference type="Proteomes" id="UP001361570"/>
    </source>
</evidence>
<dbReference type="EMBL" id="JBAPLU010000007">
    <property type="protein sequence ID" value="MEI4271787.1"/>
    <property type="molecule type" value="Genomic_DNA"/>
</dbReference>
<name>A0ABU8DUQ5_9ACTN</name>
<dbReference type="Proteomes" id="UP001361570">
    <property type="component" value="Unassembled WGS sequence"/>
</dbReference>
<protein>
    <submittedName>
        <fullName evidence="1">Uncharacterized protein</fullName>
    </submittedName>
</protein>
<sequence>MSAPGTPGPGRTCGVDLVVAELLRRGRRTEARRAEQELPELVHLRRDRAHLALLGVDADVSDAQHVVLLGD</sequence>
<proteinExistence type="predicted"/>
<comment type="caution">
    <text evidence="1">The sequence shown here is derived from an EMBL/GenBank/DDBJ whole genome shotgun (WGS) entry which is preliminary data.</text>
</comment>
<reference evidence="1 2" key="1">
    <citation type="submission" date="2024-03" db="EMBL/GenBank/DDBJ databases">
        <title>Draft genome sequence of Klenkia sp. LSe6-5.</title>
        <authorList>
            <person name="Duangmal K."/>
            <person name="Chantavorakit T."/>
        </authorList>
    </citation>
    <scope>NUCLEOTIDE SEQUENCE [LARGE SCALE GENOMIC DNA]</scope>
    <source>
        <strain evidence="1 2">LSe6-5</strain>
    </source>
</reference>
<organism evidence="1 2">
    <name type="scientific">Klenkia sesuvii</name>
    <dbReference type="NCBI Taxonomy" id="3103137"/>
    <lineage>
        <taxon>Bacteria</taxon>
        <taxon>Bacillati</taxon>
        <taxon>Actinomycetota</taxon>
        <taxon>Actinomycetes</taxon>
        <taxon>Geodermatophilales</taxon>
        <taxon>Geodermatophilaceae</taxon>
        <taxon>Klenkia</taxon>
    </lineage>
</organism>